<keyword evidence="3 6" id="KW-1133">Transmembrane helix</keyword>
<keyword evidence="4 6" id="KW-0472">Membrane</keyword>
<sequence>METSSELNNLKNSSVKSNTPSHKSSDTLLHGISPERLSDGPDFNHQKSSKDEGKFDQQLSHEEPKGLIPPKDDSKASQILEEKPAIPIKDPNLVTWDSANDPKNPKNWSMKRKWAALTIVACFTIVSPITSSMIAPALSHISADFRIKSAVQSQLTLSIFVLAQAIGPLCLGPLSETYGRTIVLQFSNLFFVVWNLGCGFAQTPAQLMVCRFFSGLGGSAPLAIGGGMLSDCFLPEQRGRAVSIYSLGPLLGPAIGPILGGFISQNTSWRWCFHATTIFAALVQFCGFFFLQETYAPRLLELKRDQLRKETGNQELHTVFDNCDRTVVTVIQTALKRPFKLLGTQPIVQVLACYTAYLFGLMYLMLSTFPILWVDRYGMSISSGSLNYLSIGIGFFVGTQLTSPLIDALYCRLKFRNNGIARPEFRVPMLIPGSLLIPVGLFWYGWSAQARMHWIMPNFGAAIFSAGMVMAFQCANGYLIDSYTRYAASAIAAATVLRSLAGFGFPLFAPAMYKSLEFGWGNSVLGFIAIGLGVPAPFMLWKFGEKLRSLSRFAAG</sequence>
<gene>
    <name evidence="8" type="ORF">COCCADRAFT_8312</name>
</gene>
<dbReference type="GO" id="GO:0022857">
    <property type="term" value="F:transmembrane transporter activity"/>
    <property type="evidence" value="ECO:0007669"/>
    <property type="project" value="InterPro"/>
</dbReference>
<evidence type="ECO:0000313" key="9">
    <source>
        <dbReference type="Proteomes" id="UP000053841"/>
    </source>
</evidence>
<feature type="transmembrane region" description="Helical" evidence="6">
    <location>
        <begin position="486"/>
        <end position="508"/>
    </location>
</feature>
<feature type="region of interest" description="Disordered" evidence="5">
    <location>
        <begin position="1"/>
        <end position="74"/>
    </location>
</feature>
<evidence type="ECO:0000256" key="1">
    <source>
        <dbReference type="ARBA" id="ARBA00004141"/>
    </source>
</evidence>
<keyword evidence="9" id="KW-1185">Reference proteome</keyword>
<name>W6XW79_COCC2</name>
<reference evidence="8 9" key="1">
    <citation type="journal article" date="2013" name="PLoS Genet.">
        <title>Comparative genome structure, secondary metabolite, and effector coding capacity across Cochliobolus pathogens.</title>
        <authorList>
            <person name="Condon B.J."/>
            <person name="Leng Y."/>
            <person name="Wu D."/>
            <person name="Bushley K.E."/>
            <person name="Ohm R.A."/>
            <person name="Otillar R."/>
            <person name="Martin J."/>
            <person name="Schackwitz W."/>
            <person name="Grimwood J."/>
            <person name="MohdZainudin N."/>
            <person name="Xue C."/>
            <person name="Wang R."/>
            <person name="Manning V.A."/>
            <person name="Dhillon B."/>
            <person name="Tu Z.J."/>
            <person name="Steffenson B.J."/>
            <person name="Salamov A."/>
            <person name="Sun H."/>
            <person name="Lowry S."/>
            <person name="LaButti K."/>
            <person name="Han J."/>
            <person name="Copeland A."/>
            <person name="Lindquist E."/>
            <person name="Barry K."/>
            <person name="Schmutz J."/>
            <person name="Baker S.E."/>
            <person name="Ciuffetti L.M."/>
            <person name="Grigoriev I.V."/>
            <person name="Zhong S."/>
            <person name="Turgeon B.G."/>
        </authorList>
    </citation>
    <scope>NUCLEOTIDE SEQUENCE [LARGE SCALE GENOMIC DNA]</scope>
    <source>
        <strain evidence="8 9">26-R-13</strain>
    </source>
</reference>
<accession>W6XW79</accession>
<keyword evidence="2 6" id="KW-0812">Transmembrane</keyword>
<feature type="transmembrane region" description="Helical" evidence="6">
    <location>
        <begin position="346"/>
        <end position="366"/>
    </location>
</feature>
<feature type="transmembrane region" description="Helical" evidence="6">
    <location>
        <begin position="427"/>
        <end position="446"/>
    </location>
</feature>
<evidence type="ECO:0000259" key="7">
    <source>
        <dbReference type="PROSITE" id="PS50850"/>
    </source>
</evidence>
<evidence type="ECO:0000256" key="5">
    <source>
        <dbReference type="SAM" id="MobiDB-lite"/>
    </source>
</evidence>
<dbReference type="Proteomes" id="UP000053841">
    <property type="component" value="Unassembled WGS sequence"/>
</dbReference>
<feature type="transmembrane region" description="Helical" evidence="6">
    <location>
        <begin position="268"/>
        <end position="291"/>
    </location>
</feature>
<protein>
    <recommendedName>
        <fullName evidence="7">Major facilitator superfamily (MFS) profile domain-containing protein</fullName>
    </recommendedName>
</protein>
<feature type="transmembrane region" description="Helical" evidence="6">
    <location>
        <begin position="242"/>
        <end position="262"/>
    </location>
</feature>
<feature type="transmembrane region" description="Helical" evidence="6">
    <location>
        <begin position="386"/>
        <end position="406"/>
    </location>
</feature>
<dbReference type="HOGENOM" id="CLU_008455_1_1_1"/>
<evidence type="ECO:0000256" key="3">
    <source>
        <dbReference type="ARBA" id="ARBA00022989"/>
    </source>
</evidence>
<dbReference type="InterPro" id="IPR036259">
    <property type="entry name" value="MFS_trans_sf"/>
</dbReference>
<feature type="transmembrane region" description="Helical" evidence="6">
    <location>
        <begin position="186"/>
        <end position="205"/>
    </location>
</feature>
<feature type="transmembrane region" description="Helical" evidence="6">
    <location>
        <begin position="114"/>
        <end position="135"/>
    </location>
</feature>
<dbReference type="OrthoDB" id="6770063at2759"/>
<dbReference type="SUPFAM" id="SSF103473">
    <property type="entry name" value="MFS general substrate transporter"/>
    <property type="match status" value="1"/>
</dbReference>
<feature type="transmembrane region" description="Helical" evidence="6">
    <location>
        <begin position="458"/>
        <end position="479"/>
    </location>
</feature>
<dbReference type="Pfam" id="PF07690">
    <property type="entry name" value="MFS_1"/>
    <property type="match status" value="1"/>
</dbReference>
<dbReference type="Gene3D" id="1.20.1250.20">
    <property type="entry name" value="MFS general substrate transporter like domains"/>
    <property type="match status" value="1"/>
</dbReference>
<dbReference type="PROSITE" id="PS50850">
    <property type="entry name" value="MFS"/>
    <property type="match status" value="1"/>
</dbReference>
<dbReference type="FunFam" id="1.20.1250.20:FF:000011">
    <property type="entry name" value="MFS multidrug transporter, putative"/>
    <property type="match status" value="1"/>
</dbReference>
<organism evidence="8 9">
    <name type="scientific">Cochliobolus carbonum (strain 26-R-13)</name>
    <name type="common">Maize leaf spot fungus</name>
    <name type="synonym">Bipolaris zeicola</name>
    <dbReference type="NCBI Taxonomy" id="930089"/>
    <lineage>
        <taxon>Eukaryota</taxon>
        <taxon>Fungi</taxon>
        <taxon>Dikarya</taxon>
        <taxon>Ascomycota</taxon>
        <taxon>Pezizomycotina</taxon>
        <taxon>Dothideomycetes</taxon>
        <taxon>Pleosporomycetidae</taxon>
        <taxon>Pleosporales</taxon>
        <taxon>Pleosporineae</taxon>
        <taxon>Pleosporaceae</taxon>
        <taxon>Bipolaris</taxon>
    </lineage>
</organism>
<feature type="transmembrane region" description="Helical" evidence="6">
    <location>
        <begin position="520"/>
        <end position="541"/>
    </location>
</feature>
<dbReference type="InterPro" id="IPR020846">
    <property type="entry name" value="MFS_dom"/>
</dbReference>
<dbReference type="AlphaFoldDB" id="W6XW79"/>
<dbReference type="KEGG" id="bze:COCCADRAFT_8312"/>
<feature type="transmembrane region" description="Helical" evidence="6">
    <location>
        <begin position="211"/>
        <end position="230"/>
    </location>
</feature>
<dbReference type="InterPro" id="IPR011701">
    <property type="entry name" value="MFS"/>
</dbReference>
<evidence type="ECO:0000256" key="4">
    <source>
        <dbReference type="ARBA" id="ARBA00023136"/>
    </source>
</evidence>
<dbReference type="CDD" id="cd17323">
    <property type="entry name" value="MFS_Tpo1_MDR_like"/>
    <property type="match status" value="1"/>
</dbReference>
<evidence type="ECO:0000313" key="8">
    <source>
        <dbReference type="EMBL" id="EUC29460.1"/>
    </source>
</evidence>
<dbReference type="GeneID" id="19151500"/>
<comment type="subcellular location">
    <subcellularLocation>
        <location evidence="1">Membrane</location>
        <topology evidence="1">Multi-pass membrane protein</topology>
    </subcellularLocation>
</comment>
<dbReference type="eggNOG" id="KOG0255">
    <property type="taxonomic scope" value="Eukaryota"/>
</dbReference>
<proteinExistence type="predicted"/>
<evidence type="ECO:0000256" key="2">
    <source>
        <dbReference type="ARBA" id="ARBA00022692"/>
    </source>
</evidence>
<feature type="transmembrane region" description="Helical" evidence="6">
    <location>
        <begin position="155"/>
        <end position="174"/>
    </location>
</feature>
<evidence type="ECO:0000256" key="6">
    <source>
        <dbReference type="SAM" id="Phobius"/>
    </source>
</evidence>
<dbReference type="RefSeq" id="XP_007716221.1">
    <property type="nucleotide sequence ID" value="XM_007718031.1"/>
</dbReference>
<feature type="compositionally biased region" description="Low complexity" evidence="5">
    <location>
        <begin position="1"/>
        <end position="19"/>
    </location>
</feature>
<feature type="domain" description="Major facilitator superfamily (MFS) profile" evidence="7">
    <location>
        <begin position="116"/>
        <end position="548"/>
    </location>
</feature>
<feature type="compositionally biased region" description="Basic and acidic residues" evidence="5">
    <location>
        <begin position="36"/>
        <end position="74"/>
    </location>
</feature>
<dbReference type="PANTHER" id="PTHR23502">
    <property type="entry name" value="MAJOR FACILITATOR SUPERFAMILY"/>
    <property type="match status" value="1"/>
</dbReference>
<dbReference type="EMBL" id="KI964746">
    <property type="protein sequence ID" value="EUC29460.1"/>
    <property type="molecule type" value="Genomic_DNA"/>
</dbReference>
<dbReference type="PANTHER" id="PTHR23502:SF60">
    <property type="entry name" value="MAJOR FACILITATOR SUPERFAMILY (MFS) PROFILE DOMAIN-CONTAINING PROTEIN-RELATED"/>
    <property type="match status" value="1"/>
</dbReference>
<dbReference type="GO" id="GO:0016020">
    <property type="term" value="C:membrane"/>
    <property type="evidence" value="ECO:0007669"/>
    <property type="project" value="UniProtKB-SubCell"/>
</dbReference>